<reference evidence="5" key="3">
    <citation type="journal article" date="2020" name="Plant Biotechnol. J.">
        <title>The pomegranate (Punica granatum L.) draft genome dissects genetic divergence between soft- and hard-seeded cultivars.</title>
        <authorList>
            <person name="Luo X."/>
            <person name="Li H."/>
            <person name="Wu Z."/>
            <person name="Yao W."/>
            <person name="Zhao P."/>
            <person name="Cao D."/>
            <person name="Yu H."/>
            <person name="Li K."/>
            <person name="Poudel K."/>
            <person name="Zhao D."/>
            <person name="Zhang F."/>
            <person name="Xia X."/>
            <person name="Chen L."/>
            <person name="Wang Q."/>
            <person name="Jing D."/>
            <person name="Cao S."/>
        </authorList>
    </citation>
    <scope>NUCLEOTIDE SEQUENCE [LARGE SCALE GENOMIC DNA]</scope>
</reference>
<evidence type="ECO:0000313" key="6">
    <source>
        <dbReference type="RefSeq" id="XP_031403135.1"/>
    </source>
</evidence>
<protein>
    <submittedName>
        <fullName evidence="6">Uncharacterized protein LOC116212642</fullName>
    </submittedName>
</protein>
<dbReference type="InterPro" id="IPR057710">
    <property type="entry name" value="DUF7950"/>
</dbReference>
<feature type="domain" description="DUF7950" evidence="2">
    <location>
        <begin position="210"/>
        <end position="344"/>
    </location>
</feature>
<reference evidence="4" key="1">
    <citation type="journal article" date="2017" name="Plant J.">
        <title>The pomegranate (Punica granatum L.) genome and the genomics of punicalagin biosynthesis.</title>
        <authorList>
            <person name="Qin G."/>
            <person name="Xu C."/>
            <person name="Ming R."/>
            <person name="Tang H."/>
            <person name="Guyot R."/>
            <person name="Kramer E.M."/>
            <person name="Hu Y."/>
            <person name="Yi X."/>
            <person name="Qi Y."/>
            <person name="Xu X."/>
            <person name="Gao Z."/>
            <person name="Pan H."/>
            <person name="Jian J."/>
            <person name="Tian Y."/>
            <person name="Yue Z."/>
            <person name="Xu Y."/>
        </authorList>
    </citation>
    <scope>NUCLEOTIDE SEQUENCE [LARGE SCALE GENOMIC DNA]</scope>
    <source>
        <strain evidence="4">cv. Dabenzi</strain>
    </source>
</reference>
<keyword evidence="5" id="KW-1185">Reference proteome</keyword>
<feature type="compositionally biased region" description="Low complexity" evidence="1">
    <location>
        <begin position="39"/>
        <end position="52"/>
    </location>
</feature>
<dbReference type="RefSeq" id="XP_031403135.1">
    <property type="nucleotide sequence ID" value="XM_031547275.1"/>
</dbReference>
<name>A0A218VZ45_PUNGR</name>
<dbReference type="Pfam" id="PF25821">
    <property type="entry name" value="DUF7950"/>
    <property type="match status" value="1"/>
</dbReference>
<dbReference type="Proteomes" id="UP000515151">
    <property type="component" value="Chromosome 7"/>
</dbReference>
<evidence type="ECO:0000313" key="5">
    <source>
        <dbReference type="Proteomes" id="UP000515151"/>
    </source>
</evidence>
<gene>
    <name evidence="6" type="primary">LOC116212642</name>
    <name evidence="3" type="ORF">CDL15_Pgr009068</name>
</gene>
<dbReference type="OrthoDB" id="1898295at2759"/>
<dbReference type="EMBL" id="MTKT01005615">
    <property type="protein sequence ID" value="OWM65478.1"/>
    <property type="molecule type" value="Genomic_DNA"/>
</dbReference>
<proteinExistence type="predicted"/>
<organism evidence="3 4">
    <name type="scientific">Punica granatum</name>
    <name type="common">Pomegranate</name>
    <dbReference type="NCBI Taxonomy" id="22663"/>
    <lineage>
        <taxon>Eukaryota</taxon>
        <taxon>Viridiplantae</taxon>
        <taxon>Streptophyta</taxon>
        <taxon>Embryophyta</taxon>
        <taxon>Tracheophyta</taxon>
        <taxon>Spermatophyta</taxon>
        <taxon>Magnoliopsida</taxon>
        <taxon>eudicotyledons</taxon>
        <taxon>Gunneridae</taxon>
        <taxon>Pentapetalae</taxon>
        <taxon>rosids</taxon>
        <taxon>malvids</taxon>
        <taxon>Myrtales</taxon>
        <taxon>Lythraceae</taxon>
        <taxon>Punica</taxon>
    </lineage>
</organism>
<reference evidence="3" key="2">
    <citation type="submission" date="2017-06" db="EMBL/GenBank/DDBJ databases">
        <title>The pomegranate genome and the genomics of punicalagin biosynthesis.</title>
        <authorList>
            <person name="Xu C."/>
        </authorList>
    </citation>
    <scope>NUCLEOTIDE SEQUENCE [LARGE SCALE GENOMIC DNA]</scope>
    <source>
        <tissue evidence="3">Fresh leaf</tissue>
    </source>
</reference>
<sequence>MDGRGGCCIARYATAGGAYDASKVDRIMLRFRPIAPKPSSGGSSSGASSSESNKADSYVKTGRGRRRYVRSSSDKSISSSRKRCSGKRRKPAAFPTPTDTTDVASSGDRQAVVTLPLLPETPELGRPEKEEEEEEEAGEKNNIIALGSISYGVRTARPGTTFGGNLCFVPEASREQQPHSYPDQLHGATWLNFNSHDRAALLRRPILRKVEAWVMVECVMDTWVDGYAIGRTDEEKRRNLAADTCPGFVSDGLGRVTWTNAAFRQTVGQGEPGVDVAVCLVMKDQGVPVTVGLLAQAAAFTCRVRMQYACGKEKAGSSLTLPCDVWRMDGGGFAWRLDVKAALSLGR</sequence>
<dbReference type="PANTHER" id="PTHR33595:SF7">
    <property type="entry name" value="OS12G0242500 PROTEIN"/>
    <property type="match status" value="1"/>
</dbReference>
<feature type="compositionally biased region" description="Basic residues" evidence="1">
    <location>
        <begin position="80"/>
        <end position="91"/>
    </location>
</feature>
<feature type="compositionally biased region" description="Low complexity" evidence="1">
    <location>
        <begin position="70"/>
        <end position="79"/>
    </location>
</feature>
<evidence type="ECO:0000313" key="3">
    <source>
        <dbReference type="EMBL" id="OWM65478.1"/>
    </source>
</evidence>
<dbReference type="GeneID" id="116212642"/>
<reference evidence="6" key="4">
    <citation type="submission" date="2025-04" db="UniProtKB">
        <authorList>
            <consortium name="RefSeq"/>
        </authorList>
    </citation>
    <scope>IDENTIFICATION</scope>
    <source>
        <tissue evidence="6">Leaf</tissue>
    </source>
</reference>
<evidence type="ECO:0000256" key="1">
    <source>
        <dbReference type="SAM" id="MobiDB-lite"/>
    </source>
</evidence>
<evidence type="ECO:0000313" key="4">
    <source>
        <dbReference type="Proteomes" id="UP000197138"/>
    </source>
</evidence>
<dbReference type="Proteomes" id="UP000197138">
    <property type="component" value="Unassembled WGS sequence"/>
</dbReference>
<evidence type="ECO:0000259" key="2">
    <source>
        <dbReference type="Pfam" id="PF25821"/>
    </source>
</evidence>
<dbReference type="PANTHER" id="PTHR33595">
    <property type="entry name" value="VON WILLEBRAND FACTOR A DOMAIN PROTEIN"/>
    <property type="match status" value="1"/>
</dbReference>
<accession>A0A218VZ45</accession>
<dbReference type="AlphaFoldDB" id="A0A218VZ45"/>
<feature type="region of interest" description="Disordered" evidence="1">
    <location>
        <begin position="33"/>
        <end position="140"/>
    </location>
</feature>